<comment type="similarity">
    <text evidence="4">Belongs to the cyclic nucleotide phosphodiesterase class-III family.</text>
</comment>
<keyword evidence="1" id="KW-0479">Metal-binding</keyword>
<dbReference type="InterPro" id="IPR050884">
    <property type="entry name" value="CNP_phosphodiesterase-III"/>
</dbReference>
<reference evidence="6 7" key="1">
    <citation type="submission" date="2017-01" db="EMBL/GenBank/DDBJ databases">
        <authorList>
            <person name="Cao J.-M."/>
        </authorList>
    </citation>
    <scope>NUCLEOTIDE SEQUENCE [LARGE SCALE GENOMIC DNA]</scope>
    <source>
        <strain evidence="6 7">888-76</strain>
    </source>
</reference>
<keyword evidence="3" id="KW-0408">Iron</keyword>
<evidence type="ECO:0000256" key="3">
    <source>
        <dbReference type="ARBA" id="ARBA00023004"/>
    </source>
</evidence>
<evidence type="ECO:0000256" key="1">
    <source>
        <dbReference type="ARBA" id="ARBA00022723"/>
    </source>
</evidence>
<dbReference type="RefSeq" id="WP_054803602.1">
    <property type="nucleotide sequence ID" value="NZ_CP019445.1"/>
</dbReference>
<feature type="domain" description="Calcineurin-like phosphoesterase" evidence="5">
    <location>
        <begin position="1"/>
        <end position="186"/>
    </location>
</feature>
<dbReference type="AlphaFoldDB" id="A0A807LGR5"/>
<dbReference type="GO" id="GO:0016787">
    <property type="term" value="F:hydrolase activity"/>
    <property type="evidence" value="ECO:0007669"/>
    <property type="project" value="UniProtKB-KW"/>
</dbReference>
<evidence type="ECO:0000256" key="4">
    <source>
        <dbReference type="ARBA" id="ARBA00025742"/>
    </source>
</evidence>
<evidence type="ECO:0000313" key="7">
    <source>
        <dbReference type="Proteomes" id="UP000187148"/>
    </source>
</evidence>
<dbReference type="PANTHER" id="PTHR42988">
    <property type="entry name" value="PHOSPHOHYDROLASE"/>
    <property type="match status" value="1"/>
</dbReference>
<keyword evidence="7" id="KW-1185">Reference proteome</keyword>
<dbReference type="GO" id="GO:0046872">
    <property type="term" value="F:metal ion binding"/>
    <property type="evidence" value="ECO:0007669"/>
    <property type="project" value="UniProtKB-KW"/>
</dbReference>
<dbReference type="EMBL" id="CP019445">
    <property type="protein sequence ID" value="APZ06537.1"/>
    <property type="molecule type" value="Genomic_DNA"/>
</dbReference>
<dbReference type="InterPro" id="IPR004843">
    <property type="entry name" value="Calcineurin-like_PHP"/>
</dbReference>
<gene>
    <name evidence="6" type="ORF">BWI95_16520</name>
</gene>
<proteinExistence type="inferred from homology"/>
<evidence type="ECO:0000259" key="5">
    <source>
        <dbReference type="Pfam" id="PF00149"/>
    </source>
</evidence>
<dbReference type="PANTHER" id="PTHR42988:SF2">
    <property type="entry name" value="CYCLIC NUCLEOTIDE PHOSPHODIESTERASE CBUA0032-RELATED"/>
    <property type="match status" value="1"/>
</dbReference>
<dbReference type="Pfam" id="PF00149">
    <property type="entry name" value="Metallophos"/>
    <property type="match status" value="1"/>
</dbReference>
<dbReference type="KEGG" id="kco:BWI95_16520"/>
<dbReference type="Proteomes" id="UP000187148">
    <property type="component" value="Chromosome"/>
</dbReference>
<name>A0A807LGR5_9ENTR</name>
<accession>A0A807LGR5</accession>
<dbReference type="InterPro" id="IPR029052">
    <property type="entry name" value="Metallo-depent_PP-like"/>
</dbReference>
<protein>
    <submittedName>
        <fullName evidence="6">Metallophosphoesterase</fullName>
    </submittedName>
</protein>
<dbReference type="SUPFAM" id="SSF56300">
    <property type="entry name" value="Metallo-dependent phosphatases"/>
    <property type="match status" value="1"/>
</dbReference>
<dbReference type="Gene3D" id="3.60.21.10">
    <property type="match status" value="1"/>
</dbReference>
<evidence type="ECO:0000256" key="2">
    <source>
        <dbReference type="ARBA" id="ARBA00022801"/>
    </source>
</evidence>
<evidence type="ECO:0000313" key="6">
    <source>
        <dbReference type="EMBL" id="APZ06537.1"/>
    </source>
</evidence>
<organism evidence="6 7">
    <name type="scientific">Kosakonia cowanii JCM 10956 = DSM 18146</name>
    <dbReference type="NCBI Taxonomy" id="1300165"/>
    <lineage>
        <taxon>Bacteria</taxon>
        <taxon>Pseudomonadati</taxon>
        <taxon>Pseudomonadota</taxon>
        <taxon>Gammaproteobacteria</taxon>
        <taxon>Enterobacterales</taxon>
        <taxon>Enterobacteriaceae</taxon>
        <taxon>Kosakonia</taxon>
    </lineage>
</organism>
<sequence length="248" mass="26386">MRIAQLSDIHAAADNDNLARLRTAIAWLHAFPPDIVVVSGDLADDGWAEGYRDIAAQLSRLPCRTLLLAGNADDKAVMCATMPQLAGYSADEPLHFNETVEGISLIGVDVTVAGKSGGDITPHLPWLEQALREQAQPAMLFLHQHLFPSGIAPLDAAMCDGGEALAALINRLPHPPLAICCGHVHRAMASTFAGVAAYCCGSICPANPLLLDEKNVPPITDPVSLMLHDIGPQSRVSHFIGVETVEDR</sequence>
<keyword evidence="2" id="KW-0378">Hydrolase</keyword>